<dbReference type="Proteomes" id="UP001519667">
    <property type="component" value="Unassembled WGS sequence"/>
</dbReference>
<gene>
    <name evidence="2" type="ORF">J7302_24940</name>
</gene>
<comment type="caution">
    <text evidence="2">The sequence shown here is derived from an EMBL/GenBank/DDBJ whole genome shotgun (WGS) entry which is preliminary data.</text>
</comment>
<reference evidence="2 3" key="1">
    <citation type="submission" date="2021-04" db="EMBL/GenBank/DDBJ databases">
        <title>Pseudomonas boanensis sp. nov., a bacterium isolated from river water used for household purposes in Boane District, Mozambique.</title>
        <authorList>
            <person name="Nicklasson M."/>
            <person name="Martin-Rodriguez A.J."/>
            <person name="Thorell K."/>
            <person name="Neves L."/>
            <person name="Mussagy A."/>
            <person name="Rydberg H.A."/>
            <person name="Hernroth B."/>
            <person name="Svensson-Stadler L."/>
            <person name="Sjoling A."/>
        </authorList>
    </citation>
    <scope>NUCLEOTIDE SEQUENCE [LARGE SCALE GENOMIC DNA]</scope>
    <source>
        <strain evidence="2 3">DB1</strain>
    </source>
</reference>
<proteinExistence type="inferred from homology"/>
<protein>
    <submittedName>
        <fullName evidence="2">Aspartate/glutamate racemase family protein</fullName>
    </submittedName>
</protein>
<dbReference type="RefSeq" id="WP_215381166.1">
    <property type="nucleotide sequence ID" value="NZ_JAGTIS010000026.1"/>
</dbReference>
<dbReference type="InterPro" id="IPR052186">
    <property type="entry name" value="Hydantoin_racemase-like"/>
</dbReference>
<evidence type="ECO:0000256" key="1">
    <source>
        <dbReference type="ARBA" id="ARBA00038414"/>
    </source>
</evidence>
<organism evidence="2 3">
    <name type="scientific">Metapseudomonas boanensis</name>
    <dbReference type="NCBI Taxonomy" id="2822138"/>
    <lineage>
        <taxon>Bacteria</taxon>
        <taxon>Pseudomonadati</taxon>
        <taxon>Pseudomonadota</taxon>
        <taxon>Gammaproteobacteria</taxon>
        <taxon>Pseudomonadales</taxon>
        <taxon>Pseudomonadaceae</taxon>
        <taxon>Metapseudomonas</taxon>
    </lineage>
</organism>
<dbReference type="EMBL" id="JAGTIS010000026">
    <property type="protein sequence ID" value="MBT8769358.1"/>
    <property type="molecule type" value="Genomic_DNA"/>
</dbReference>
<dbReference type="InterPro" id="IPR053714">
    <property type="entry name" value="Iso_Racemase_Enz_sf"/>
</dbReference>
<dbReference type="Pfam" id="PF01177">
    <property type="entry name" value="Asp_Glu_race"/>
    <property type="match status" value="1"/>
</dbReference>
<dbReference type="InterPro" id="IPR015942">
    <property type="entry name" value="Asp/Glu/hydantoin_racemase"/>
</dbReference>
<dbReference type="Gene3D" id="3.40.50.12500">
    <property type="match status" value="1"/>
</dbReference>
<dbReference type="PANTHER" id="PTHR28047:SF5">
    <property type="entry name" value="PROTEIN DCG1"/>
    <property type="match status" value="1"/>
</dbReference>
<name>A0ABS5XPW5_9GAMM</name>
<evidence type="ECO:0000313" key="2">
    <source>
        <dbReference type="EMBL" id="MBT8769358.1"/>
    </source>
</evidence>
<accession>A0ABS5XPW5</accession>
<evidence type="ECO:0000313" key="3">
    <source>
        <dbReference type="Proteomes" id="UP001519667"/>
    </source>
</evidence>
<dbReference type="PANTHER" id="PTHR28047">
    <property type="entry name" value="PROTEIN DCG1"/>
    <property type="match status" value="1"/>
</dbReference>
<comment type="similarity">
    <text evidence="1">Belongs to the HyuE racemase family.</text>
</comment>
<sequence>MKIQLINPNTSAAMTASLADAARQVLHPGNQLLAVTNSAGPASIEGHYDEALSVPGLLQAIRDGERNGVQGHVIACFGDPGLLAAREIARHPVIGIAEAAMHLATWVATGFSIVTTLGRTKVIARHLVERYGFHQHCRGIHAVEIPVLALDDDPEGLLRSMRTACAGALERDESGAIVLGCAGMSHLATELTEELGVPVIDGVSAALKMVEMLGELKLSTSKRGDLDYPLAKPYAGFLQGFAWPALTPASSPL</sequence>
<keyword evidence="3" id="KW-1185">Reference proteome</keyword>